<dbReference type="Proteomes" id="UP001583193">
    <property type="component" value="Unassembled WGS sequence"/>
</dbReference>
<dbReference type="PANTHER" id="PTHR37534:SF18">
    <property type="entry name" value="ZN(II)2CYS6 TRANSCRIPTION FACTOR (EUROFUNG)"/>
    <property type="match status" value="1"/>
</dbReference>
<gene>
    <name evidence="3" type="ORF">Plec18167_006378</name>
</gene>
<keyword evidence="1" id="KW-0539">Nucleus</keyword>
<evidence type="ECO:0000256" key="2">
    <source>
        <dbReference type="SAM" id="MobiDB-lite"/>
    </source>
</evidence>
<accession>A0ABR3XCH0</accession>
<protein>
    <recommendedName>
        <fullName evidence="5">C6 finger domain protein</fullName>
    </recommendedName>
</protein>
<organism evidence="3 4">
    <name type="scientific">Paecilomyces lecythidis</name>
    <dbReference type="NCBI Taxonomy" id="3004212"/>
    <lineage>
        <taxon>Eukaryota</taxon>
        <taxon>Fungi</taxon>
        <taxon>Dikarya</taxon>
        <taxon>Ascomycota</taxon>
        <taxon>Pezizomycotina</taxon>
        <taxon>Eurotiomycetes</taxon>
        <taxon>Eurotiomycetidae</taxon>
        <taxon>Eurotiales</taxon>
        <taxon>Thermoascaceae</taxon>
        <taxon>Paecilomyces</taxon>
    </lineage>
</organism>
<dbReference type="PANTHER" id="PTHR37534">
    <property type="entry name" value="TRANSCRIPTIONAL ACTIVATOR PROTEIN UGA3"/>
    <property type="match status" value="1"/>
</dbReference>
<feature type="region of interest" description="Disordered" evidence="2">
    <location>
        <begin position="1"/>
        <end position="67"/>
    </location>
</feature>
<comment type="caution">
    <text evidence="3">The sequence shown here is derived from an EMBL/GenBank/DDBJ whole genome shotgun (WGS) entry which is preliminary data.</text>
</comment>
<name>A0ABR3XCH0_9EURO</name>
<proteinExistence type="predicted"/>
<evidence type="ECO:0000256" key="1">
    <source>
        <dbReference type="ARBA" id="ARBA00023242"/>
    </source>
</evidence>
<evidence type="ECO:0000313" key="3">
    <source>
        <dbReference type="EMBL" id="KAL1873329.1"/>
    </source>
</evidence>
<evidence type="ECO:0008006" key="5">
    <source>
        <dbReference type="Google" id="ProtNLM"/>
    </source>
</evidence>
<dbReference type="EMBL" id="JAVDPF010000022">
    <property type="protein sequence ID" value="KAL1873329.1"/>
    <property type="molecule type" value="Genomic_DNA"/>
</dbReference>
<sequence length="678" mass="74455">MPHIKGIMLLDLPRPTSREKASSPKQDSRPRASDADRLAKMPAIDAPPPHQSGLEKDAPGGESMSQINNDVAADAADSNSTGAIELTMTNAGDASTSSHPSSELNGPVTLPHCDGESVFNKKSVIGPSVGSYSAALLSPLDSLTAAFEPPASFSAFQTNIEVPPQKNSGNEPSDILSELMIGSEHEMAFLSRHFCEVLGPWLDLFDAGKFFSAFVPIRGLNSAMMKYAVAAAAAKHLGRVKGAKSLVRGGMFTSPATMEVYPNAERVDWAFKAANYYHQALSYLKQALPGSFATSQFSEMVESPVQIISQSLSLNPNVMRVASDFEVHGSVTGAKVFDEILPTAAILSIYEFLDLPGPEWETYLSGLKPMMEAFQTSSVALQRNAAVFSQATRAAFWIFAREDYLAAYINRTKTQLDPENLPLWRGAGIPIDEQGVLRLDNSALRSYEQDALLTKEDLAANGLVWLLSKLINFLAKSKESQLAQWATPSSMMSGVDSPQMATSPPPYPTTTVWLRLCFEFQTWVEGLPETFRPCVRIEHPRDLSVPSDTARLPFPEIFYSLPLCAATMQHFHFARMALLLNRPPDVVSGATTARDRLQGFREVTKEVEHRCREICGIALGRPEGAVRIHMVQPLFVAGQCLENPEERQIIIDLLRGIEADFGWSTDYRIKQLQADWER</sequence>
<reference evidence="3 4" key="1">
    <citation type="journal article" date="2024" name="IMA Fungus">
        <title>IMA Genome - F19 : A genome assembly and annotation guide to empower mycologists, including annotated draft genome sequences of Ceratocystis pirilliformis, Diaporthe australafricana, Fusarium ophioides, Paecilomyces lecythidis, and Sporothrix stenoceras.</title>
        <authorList>
            <person name="Aylward J."/>
            <person name="Wilson A.M."/>
            <person name="Visagie C.M."/>
            <person name="Spraker J."/>
            <person name="Barnes I."/>
            <person name="Buitendag C."/>
            <person name="Ceriani C."/>
            <person name="Del Mar Angel L."/>
            <person name="du Plessis D."/>
            <person name="Fuchs T."/>
            <person name="Gasser K."/>
            <person name="Kramer D."/>
            <person name="Li W."/>
            <person name="Munsamy K."/>
            <person name="Piso A."/>
            <person name="Price J.L."/>
            <person name="Sonnekus B."/>
            <person name="Thomas C."/>
            <person name="van der Nest A."/>
            <person name="van Dijk A."/>
            <person name="van Heerden A."/>
            <person name="van Vuuren N."/>
            <person name="Yilmaz N."/>
            <person name="Duong T.A."/>
            <person name="van der Merwe N.A."/>
            <person name="Wingfield M.J."/>
            <person name="Wingfield B.D."/>
        </authorList>
    </citation>
    <scope>NUCLEOTIDE SEQUENCE [LARGE SCALE GENOMIC DNA]</scope>
    <source>
        <strain evidence="3 4">CMW 18167</strain>
    </source>
</reference>
<feature type="compositionally biased region" description="Basic and acidic residues" evidence="2">
    <location>
        <begin position="16"/>
        <end position="39"/>
    </location>
</feature>
<keyword evidence="4" id="KW-1185">Reference proteome</keyword>
<evidence type="ECO:0000313" key="4">
    <source>
        <dbReference type="Proteomes" id="UP001583193"/>
    </source>
</evidence>